<keyword evidence="4" id="KW-1185">Reference proteome</keyword>
<dbReference type="InterPro" id="IPR050951">
    <property type="entry name" value="Retrovirus_Pol_polyprotein"/>
</dbReference>
<dbReference type="Proteomes" id="UP000765509">
    <property type="component" value="Unassembled WGS sequence"/>
</dbReference>
<evidence type="ECO:0000256" key="1">
    <source>
        <dbReference type="SAM" id="MobiDB-lite"/>
    </source>
</evidence>
<dbReference type="EMBL" id="AVOT02042848">
    <property type="protein sequence ID" value="MBW0538290.1"/>
    <property type="molecule type" value="Genomic_DNA"/>
</dbReference>
<reference evidence="3" key="1">
    <citation type="submission" date="2021-03" db="EMBL/GenBank/DDBJ databases">
        <title>Draft genome sequence of rust myrtle Austropuccinia psidii MF-1, a brazilian biotype.</title>
        <authorList>
            <person name="Quecine M.C."/>
            <person name="Pachon D.M.R."/>
            <person name="Bonatelli M.L."/>
            <person name="Correr F.H."/>
            <person name="Franceschini L.M."/>
            <person name="Leite T.F."/>
            <person name="Margarido G.R.A."/>
            <person name="Almeida C.A."/>
            <person name="Ferrarezi J.A."/>
            <person name="Labate C.A."/>
        </authorList>
    </citation>
    <scope>NUCLEOTIDE SEQUENCE</scope>
    <source>
        <strain evidence="3">MF-1</strain>
    </source>
</reference>
<proteinExistence type="predicted"/>
<dbReference type="Gene3D" id="3.30.70.270">
    <property type="match status" value="1"/>
</dbReference>
<evidence type="ECO:0000313" key="3">
    <source>
        <dbReference type="EMBL" id="MBW0538290.1"/>
    </source>
</evidence>
<dbReference type="InterPro" id="IPR043502">
    <property type="entry name" value="DNA/RNA_pol_sf"/>
</dbReference>
<dbReference type="InterPro" id="IPR000477">
    <property type="entry name" value="RT_dom"/>
</dbReference>
<feature type="region of interest" description="Disordered" evidence="1">
    <location>
        <begin position="224"/>
        <end position="246"/>
    </location>
</feature>
<feature type="compositionally biased region" description="Polar residues" evidence="1">
    <location>
        <begin position="44"/>
        <end position="55"/>
    </location>
</feature>
<feature type="compositionally biased region" description="Basic and acidic residues" evidence="1">
    <location>
        <begin position="224"/>
        <end position="240"/>
    </location>
</feature>
<accession>A0A9Q3FBX1</accession>
<dbReference type="Gene3D" id="3.10.10.10">
    <property type="entry name" value="HIV Type 1 Reverse Transcriptase, subunit A, domain 1"/>
    <property type="match status" value="1"/>
</dbReference>
<dbReference type="Pfam" id="PF00078">
    <property type="entry name" value="RVT_1"/>
    <property type="match status" value="1"/>
</dbReference>
<comment type="caution">
    <text evidence="3">The sequence shown here is derived from an EMBL/GenBank/DDBJ whole genome shotgun (WGS) entry which is preliminary data.</text>
</comment>
<protein>
    <recommendedName>
        <fullName evidence="2">Reverse transcriptase domain-containing protein</fullName>
    </recommendedName>
</protein>
<dbReference type="PANTHER" id="PTHR37984:SF5">
    <property type="entry name" value="PROTEIN NYNRIN-LIKE"/>
    <property type="match status" value="1"/>
</dbReference>
<gene>
    <name evidence="3" type="ORF">O181_078005</name>
</gene>
<dbReference type="OrthoDB" id="6776789at2759"/>
<feature type="domain" description="Reverse transcriptase" evidence="2">
    <location>
        <begin position="572"/>
        <end position="657"/>
    </location>
</feature>
<evidence type="ECO:0000313" key="4">
    <source>
        <dbReference type="Proteomes" id="UP000765509"/>
    </source>
</evidence>
<dbReference type="PANTHER" id="PTHR37984">
    <property type="entry name" value="PROTEIN CBG26694"/>
    <property type="match status" value="1"/>
</dbReference>
<evidence type="ECO:0000259" key="2">
    <source>
        <dbReference type="Pfam" id="PF00078"/>
    </source>
</evidence>
<sequence length="660" mass="75664">MIQRGEIVRYSNRWKQLSSNPQIKRIKEHHSKNKEVRKEEAPVASTTKPQANQIPQEGKKNQKKNLRKPYSPSYRITNIQNDFMDNIFNMARTLMEFKDKETTSFSKEITLSPDVVNTLTEIQKKSDNSLTGFLRQVDILNALYLEMSQKMVHMKILKNCGDGKTLDIKNPKKLFIKKDKPREPFKTNKHNTYEQEKCHKCGGVGYLANNFLKQGKINGIVETEYHNDKDKESDSEKTEELETSESDEIRLINEKIHNIDLIYEVLDVNPNLPQFGTSDTSLTKIKDAKMYRIKPEKGIGYTAGKSSICIVMVENQEEKVSLDTGAYCTCVGKGPLKSIGPDWEEKCIPIQGVKFSSASEKMKPLGIIDFKLIFPPPSLCIIVKVEFLVMENCTSHHFLLGNDDLSIYGMDISSQKEKYFTMGENKRQKFGFLNNKKQSTVIKNEGKSPEKDCYIRDQLKEAESNQELTENMKEKLIDLLFKYKNSFSTDKEPLGSIIGNEVDIILNVDKPYPPLSRKPAYPASPRAREALEVNIKELIDLGVLSRVGHTEQVEVTTPVIITWNKRKPTIVGDVRALNTYTIPDRYPIHRIHEPFTQLSQSEFITAMDASKGFHQNILKENSKRLKRIIVHCGKYEYLRMPFGIENSPSNYQRSITTVNL</sequence>
<organism evidence="3 4">
    <name type="scientific">Austropuccinia psidii MF-1</name>
    <dbReference type="NCBI Taxonomy" id="1389203"/>
    <lineage>
        <taxon>Eukaryota</taxon>
        <taxon>Fungi</taxon>
        <taxon>Dikarya</taxon>
        <taxon>Basidiomycota</taxon>
        <taxon>Pucciniomycotina</taxon>
        <taxon>Pucciniomycetes</taxon>
        <taxon>Pucciniales</taxon>
        <taxon>Sphaerophragmiaceae</taxon>
        <taxon>Austropuccinia</taxon>
    </lineage>
</organism>
<dbReference type="InterPro" id="IPR043128">
    <property type="entry name" value="Rev_trsase/Diguanyl_cyclase"/>
</dbReference>
<name>A0A9Q3FBX1_9BASI</name>
<dbReference type="AlphaFoldDB" id="A0A9Q3FBX1"/>
<feature type="region of interest" description="Disordered" evidence="1">
    <location>
        <begin position="18"/>
        <end position="71"/>
    </location>
</feature>
<dbReference type="SUPFAM" id="SSF56672">
    <property type="entry name" value="DNA/RNA polymerases"/>
    <property type="match status" value="1"/>
</dbReference>